<organism evidence="5 6">
    <name type="scientific">Prevotella veroralis F0319</name>
    <dbReference type="NCBI Taxonomy" id="649761"/>
    <lineage>
        <taxon>Bacteria</taxon>
        <taxon>Pseudomonadati</taxon>
        <taxon>Bacteroidota</taxon>
        <taxon>Bacteroidia</taxon>
        <taxon>Bacteroidales</taxon>
        <taxon>Prevotellaceae</taxon>
        <taxon>Prevotella</taxon>
    </lineage>
</organism>
<dbReference type="InterPro" id="IPR003812">
    <property type="entry name" value="Fido"/>
</dbReference>
<dbReference type="PROSITE" id="PS51459">
    <property type="entry name" value="FIDO"/>
    <property type="match status" value="1"/>
</dbReference>
<dbReference type="Proteomes" id="UP000003327">
    <property type="component" value="Unassembled WGS sequence"/>
</dbReference>
<evidence type="ECO:0000313" key="5">
    <source>
        <dbReference type="EMBL" id="EEX17601.1"/>
    </source>
</evidence>
<feature type="domain" description="Fido" evidence="4">
    <location>
        <begin position="93"/>
        <end position="246"/>
    </location>
</feature>
<dbReference type="InterPro" id="IPR036388">
    <property type="entry name" value="WH-like_DNA-bd_sf"/>
</dbReference>
<accession>C9MSE6</accession>
<dbReference type="Gene3D" id="1.10.3290.10">
    <property type="entry name" value="Fido-like domain"/>
    <property type="match status" value="1"/>
</dbReference>
<feature type="site" description="Important for autoinhibition of adenylyltransferase activity" evidence="3">
    <location>
        <position position="43"/>
    </location>
</feature>
<dbReference type="InterPro" id="IPR036597">
    <property type="entry name" value="Fido-like_dom_sf"/>
</dbReference>
<keyword evidence="2" id="KW-0547">Nucleotide-binding</keyword>
<keyword evidence="2" id="KW-0067">ATP-binding</keyword>
<dbReference type="SUPFAM" id="SSF140931">
    <property type="entry name" value="Fic-like"/>
    <property type="match status" value="1"/>
</dbReference>
<proteinExistence type="predicted"/>
<keyword evidence="6" id="KW-1185">Reference proteome</keyword>
<gene>
    <name evidence="5" type="ORF">HMPREF0973_02565</name>
</gene>
<feature type="active site" evidence="1">
    <location>
        <position position="188"/>
    </location>
</feature>
<dbReference type="PANTHER" id="PTHR13504:SF38">
    <property type="entry name" value="FIDO DOMAIN-CONTAINING PROTEIN"/>
    <property type="match status" value="1"/>
</dbReference>
<dbReference type="AlphaFoldDB" id="C9MSE6"/>
<evidence type="ECO:0000313" key="6">
    <source>
        <dbReference type="Proteomes" id="UP000003327"/>
    </source>
</evidence>
<dbReference type="Gene3D" id="1.10.10.10">
    <property type="entry name" value="Winged helix-like DNA-binding domain superfamily/Winged helix DNA-binding domain"/>
    <property type="match status" value="1"/>
</dbReference>
<dbReference type="HOGENOM" id="CLU_040460_4_0_10"/>
<dbReference type="GO" id="GO:0005524">
    <property type="term" value="F:ATP binding"/>
    <property type="evidence" value="ECO:0007669"/>
    <property type="project" value="UniProtKB-KW"/>
</dbReference>
<dbReference type="Pfam" id="PF02661">
    <property type="entry name" value="Fic"/>
    <property type="match status" value="1"/>
</dbReference>
<reference evidence="5 6" key="1">
    <citation type="submission" date="2009-09" db="EMBL/GenBank/DDBJ databases">
        <authorList>
            <person name="Weinstock G."/>
            <person name="Sodergren E."/>
            <person name="Clifton S."/>
            <person name="Fulton L."/>
            <person name="Fulton B."/>
            <person name="Courtney L."/>
            <person name="Fronick C."/>
            <person name="Harrison M."/>
            <person name="Strong C."/>
            <person name="Farmer C."/>
            <person name="Delahaunty K."/>
            <person name="Markovic C."/>
            <person name="Hall O."/>
            <person name="Minx P."/>
            <person name="Tomlinson C."/>
            <person name="Mitreva M."/>
            <person name="Nelson J."/>
            <person name="Hou S."/>
            <person name="Wollam A."/>
            <person name="Pepin K.H."/>
            <person name="Johnson M."/>
            <person name="Bhonagiri V."/>
            <person name="Nash W.E."/>
            <person name="Warren W."/>
            <person name="Chinwalla A."/>
            <person name="Mardis E.R."/>
            <person name="Wilson R.K."/>
        </authorList>
    </citation>
    <scope>NUCLEOTIDE SEQUENCE [LARGE SCALE GENOMIC DNA]</scope>
    <source>
        <strain evidence="5 6">F0319</strain>
    </source>
</reference>
<dbReference type="RefSeq" id="WP_004384248.1">
    <property type="nucleotide sequence ID" value="NZ_GG698716.1"/>
</dbReference>
<evidence type="ECO:0000256" key="3">
    <source>
        <dbReference type="PIRSR" id="PIRSR640198-3"/>
    </source>
</evidence>
<dbReference type="InterPro" id="IPR040198">
    <property type="entry name" value="Fido_containing"/>
</dbReference>
<comment type="caution">
    <text evidence="5">The sequence shown here is derived from an EMBL/GenBank/DDBJ whole genome shotgun (WGS) entry which is preliminary data.</text>
</comment>
<sequence>MKQADKEKLLNLLRQYEELRVNEQIDYDKFYLYSIITHSTAIEGSTVTELESQLLFDEGITSNKRTMIEQLMNLDLKVAYDFGMKWIQQHEKITVDNLILLASKVMARTGGEYHTMVGDFSAARGELRKLNVTAGFGGASYLSYLKVPSRLEAFCSELNRRREHLNPTDIAAIYELSFWAHYELVTIHPWVDGNGRTSRLLMNLLQMEFNVLPTKVLKEDRAEYIQALVRAREGNDCDVFIDYMTLLHCQHLQQEIDHFMRSIGEGMVDKEALKEEIIGKWSIKPSLAAKLVDIIYFANNHQELTTELITREFQLTPTTAKRYLRQLVSFGFLQSEGANRNRKYRALGNSKFIIHNSKLKPLPRPLSEWRGE</sequence>
<dbReference type="PANTHER" id="PTHR13504">
    <property type="entry name" value="FIDO DOMAIN-CONTAINING PROTEIN DDB_G0283145"/>
    <property type="match status" value="1"/>
</dbReference>
<name>C9MSE6_9BACT</name>
<evidence type="ECO:0000256" key="1">
    <source>
        <dbReference type="PIRSR" id="PIRSR640198-1"/>
    </source>
</evidence>
<dbReference type="OrthoDB" id="9814400at2"/>
<protein>
    <submittedName>
        <fullName evidence="5">Fic family protein</fullName>
    </submittedName>
</protein>
<dbReference type="eggNOG" id="COG3177">
    <property type="taxonomic scope" value="Bacteria"/>
</dbReference>
<feature type="binding site" evidence="2">
    <location>
        <begin position="192"/>
        <end position="199"/>
    </location>
    <ligand>
        <name>ATP</name>
        <dbReference type="ChEBI" id="CHEBI:30616"/>
    </ligand>
</feature>
<dbReference type="STRING" id="649761.HMPREF0973_02565"/>
<evidence type="ECO:0000256" key="2">
    <source>
        <dbReference type="PIRSR" id="PIRSR640198-2"/>
    </source>
</evidence>
<evidence type="ECO:0000259" key="4">
    <source>
        <dbReference type="PROSITE" id="PS51459"/>
    </source>
</evidence>
<dbReference type="EMBL" id="ACVA01000063">
    <property type="protein sequence ID" value="EEX17601.1"/>
    <property type="molecule type" value="Genomic_DNA"/>
</dbReference>